<evidence type="ECO:0000313" key="3">
    <source>
        <dbReference type="Proteomes" id="UP000291084"/>
    </source>
</evidence>
<dbReference type="PANTHER" id="PTHR35459">
    <property type="entry name" value="T1N6.14 PROTEIN"/>
    <property type="match status" value="1"/>
</dbReference>
<accession>A0A0S3RSV8</accession>
<evidence type="ECO:0000313" key="2">
    <source>
        <dbReference type="EMBL" id="BAT83640.1"/>
    </source>
</evidence>
<reference evidence="2 3" key="1">
    <citation type="journal article" date="2015" name="Sci. Rep.">
        <title>The power of single molecule real-time sequencing technology in the de novo assembly of a eukaryotic genome.</title>
        <authorList>
            <person name="Sakai H."/>
            <person name="Naito K."/>
            <person name="Ogiso-Tanaka E."/>
            <person name="Takahashi Y."/>
            <person name="Iseki K."/>
            <person name="Muto C."/>
            <person name="Satou K."/>
            <person name="Teruya K."/>
            <person name="Shiroma A."/>
            <person name="Shimoji M."/>
            <person name="Hirano T."/>
            <person name="Itoh T."/>
            <person name="Kaga A."/>
            <person name="Tomooka N."/>
        </authorList>
    </citation>
    <scope>NUCLEOTIDE SEQUENCE [LARGE SCALE GENOMIC DNA]</scope>
    <source>
        <strain evidence="3">cv. Shumari</strain>
    </source>
</reference>
<proteinExistence type="predicted"/>
<feature type="region of interest" description="Disordered" evidence="1">
    <location>
        <begin position="76"/>
        <end position="118"/>
    </location>
</feature>
<feature type="region of interest" description="Disordered" evidence="1">
    <location>
        <begin position="1"/>
        <end position="24"/>
    </location>
</feature>
<keyword evidence="3" id="KW-1185">Reference proteome</keyword>
<dbReference type="Proteomes" id="UP000291084">
    <property type="component" value="Chromosome 4"/>
</dbReference>
<dbReference type="AlphaFoldDB" id="A0A0S3RSV8"/>
<organism evidence="2 3">
    <name type="scientific">Vigna angularis var. angularis</name>
    <dbReference type="NCBI Taxonomy" id="157739"/>
    <lineage>
        <taxon>Eukaryota</taxon>
        <taxon>Viridiplantae</taxon>
        <taxon>Streptophyta</taxon>
        <taxon>Embryophyta</taxon>
        <taxon>Tracheophyta</taxon>
        <taxon>Spermatophyta</taxon>
        <taxon>Magnoliopsida</taxon>
        <taxon>eudicotyledons</taxon>
        <taxon>Gunneridae</taxon>
        <taxon>Pentapetalae</taxon>
        <taxon>rosids</taxon>
        <taxon>fabids</taxon>
        <taxon>Fabales</taxon>
        <taxon>Fabaceae</taxon>
        <taxon>Papilionoideae</taxon>
        <taxon>50 kb inversion clade</taxon>
        <taxon>NPAAA clade</taxon>
        <taxon>indigoferoid/millettioid clade</taxon>
        <taxon>Phaseoleae</taxon>
        <taxon>Vigna</taxon>
    </lineage>
</organism>
<dbReference type="EMBL" id="AP015037">
    <property type="protein sequence ID" value="BAT83640.1"/>
    <property type="molecule type" value="Genomic_DNA"/>
</dbReference>
<dbReference type="OrthoDB" id="672903at2759"/>
<sequence length="159" mass="17793">MEEVKAAVAPPFPPATKKRPLDSNGHSTYLKIRAVIRDLRPQFLEVIRTPDYKKCKAAREIQEQLKIVSRLCESMKDDQSKAGQNIDQKTPKEQQSRPSEIKLTPPVPGFQQQPVEDGLPGTYVVGGSAFGWNFITFSGKDPVYCGRSKEEFRTGKASK</sequence>
<evidence type="ECO:0000256" key="1">
    <source>
        <dbReference type="SAM" id="MobiDB-lite"/>
    </source>
</evidence>
<gene>
    <name evidence="2" type="primary">Vigan.04G082300</name>
    <name evidence="2" type="ORF">VIGAN_04082300</name>
</gene>
<name>A0A0S3RSV8_PHAAN</name>
<protein>
    <submittedName>
        <fullName evidence="2">Uncharacterized protein</fullName>
    </submittedName>
</protein>
<dbReference type="PANTHER" id="PTHR35459:SF2">
    <property type="entry name" value="T1N6.14 PROTEIN"/>
    <property type="match status" value="1"/>
</dbReference>